<reference evidence="3 4" key="1">
    <citation type="submission" date="2024-09" db="EMBL/GenBank/DDBJ databases">
        <authorList>
            <person name="Sun Q."/>
            <person name="Mori K."/>
        </authorList>
    </citation>
    <scope>NUCLEOTIDE SEQUENCE [LARGE SCALE GENOMIC DNA]</scope>
    <source>
        <strain evidence="3 4">TBRC 1851</strain>
    </source>
</reference>
<evidence type="ECO:0000256" key="2">
    <source>
        <dbReference type="SAM" id="Phobius"/>
    </source>
</evidence>
<evidence type="ECO:0000313" key="3">
    <source>
        <dbReference type="EMBL" id="MFC0864178.1"/>
    </source>
</evidence>
<dbReference type="EMBL" id="JBHMQT010000037">
    <property type="protein sequence ID" value="MFC0864178.1"/>
    <property type="molecule type" value="Genomic_DNA"/>
</dbReference>
<proteinExistence type="predicted"/>
<keyword evidence="2" id="KW-0472">Membrane</keyword>
<evidence type="ECO:0000256" key="1">
    <source>
        <dbReference type="SAM" id="MobiDB-lite"/>
    </source>
</evidence>
<feature type="compositionally biased region" description="Pro residues" evidence="1">
    <location>
        <begin position="284"/>
        <end position="310"/>
    </location>
</feature>
<dbReference type="Proteomes" id="UP001589870">
    <property type="component" value="Unassembled WGS sequence"/>
</dbReference>
<keyword evidence="2" id="KW-0812">Transmembrane</keyword>
<keyword evidence="4" id="KW-1185">Reference proteome</keyword>
<organism evidence="3 4">
    <name type="scientific">Sphaerimonospora cavernae</name>
    <dbReference type="NCBI Taxonomy" id="1740611"/>
    <lineage>
        <taxon>Bacteria</taxon>
        <taxon>Bacillati</taxon>
        <taxon>Actinomycetota</taxon>
        <taxon>Actinomycetes</taxon>
        <taxon>Streptosporangiales</taxon>
        <taxon>Streptosporangiaceae</taxon>
        <taxon>Sphaerimonospora</taxon>
    </lineage>
</organism>
<dbReference type="PANTHER" id="PTHR32309">
    <property type="entry name" value="TYROSINE-PROTEIN KINASE"/>
    <property type="match status" value="1"/>
</dbReference>
<protein>
    <recommendedName>
        <fullName evidence="5">Polysaccharide chain length determinant N-terminal domain-containing protein</fullName>
    </recommendedName>
</protein>
<feature type="transmembrane region" description="Helical" evidence="2">
    <location>
        <begin position="24"/>
        <end position="45"/>
    </location>
</feature>
<sequence>MATNGTEDMLPEVGLLEAVWRYRWSSLLIIILSGLLAAEATFLVLNKAEAVARFAVTDPRSTTFLRQGVSSDSSYIAYTAQRAVFAESEKVLTRTQEILKAKHSYAIDLETLRDSVQAAPGSSGGIIEVQTTAKTDQVAANIANSVVQAYQELTATAAEVEQAKLVKSIKTTQSQVRASLKSAPEGSALANSLSEVLAQLQLKESDAQIDLATYSNGTRFVDQANPERITPSKLPKNIAIGLALGALIAIVIAFLRATNPIARVHRVTTGDGQRKRRRRAAPDEPAPPEPPMADPPPARPSPTRPSPSPRPIDEDDDGDRTDVYDRDALLTYRPNGNSGLSRDATGNRSKSGSGGSKSNGSKSNGPKAYGSENGDEKLDVADPSAEANTP</sequence>
<name>A0ABV6U6U9_9ACTN</name>
<comment type="caution">
    <text evidence="3">The sequence shown here is derived from an EMBL/GenBank/DDBJ whole genome shotgun (WGS) entry which is preliminary data.</text>
</comment>
<evidence type="ECO:0000313" key="4">
    <source>
        <dbReference type="Proteomes" id="UP001589870"/>
    </source>
</evidence>
<feature type="transmembrane region" description="Helical" evidence="2">
    <location>
        <begin position="238"/>
        <end position="257"/>
    </location>
</feature>
<dbReference type="InterPro" id="IPR050445">
    <property type="entry name" value="Bact_polysacc_biosynth/exp"/>
</dbReference>
<accession>A0ABV6U6U9</accession>
<feature type="region of interest" description="Disordered" evidence="1">
    <location>
        <begin position="266"/>
        <end position="390"/>
    </location>
</feature>
<evidence type="ECO:0008006" key="5">
    <source>
        <dbReference type="Google" id="ProtNLM"/>
    </source>
</evidence>
<dbReference type="RefSeq" id="WP_394302298.1">
    <property type="nucleotide sequence ID" value="NZ_JBHMQT010000037.1"/>
</dbReference>
<keyword evidence="2" id="KW-1133">Transmembrane helix</keyword>
<dbReference type="PANTHER" id="PTHR32309:SF13">
    <property type="entry name" value="FERRIC ENTEROBACTIN TRANSPORT PROTEIN FEPE"/>
    <property type="match status" value="1"/>
</dbReference>
<gene>
    <name evidence="3" type="ORF">ACFHYQ_17930</name>
</gene>